<dbReference type="AlphaFoldDB" id="A0A926HPF8"/>
<keyword evidence="10" id="KW-1185">Reference proteome</keyword>
<dbReference type="PANTHER" id="PTHR30008:SF0">
    <property type="entry name" value="EXODEOXYRIBONUCLEASE 7 LARGE SUBUNIT"/>
    <property type="match status" value="1"/>
</dbReference>
<dbReference type="Proteomes" id="UP000623172">
    <property type="component" value="Unassembled WGS sequence"/>
</dbReference>
<dbReference type="CDD" id="cd04489">
    <property type="entry name" value="ExoVII_LU_OBF"/>
    <property type="match status" value="1"/>
</dbReference>
<comment type="caution">
    <text evidence="9">The sequence shown here is derived from an EMBL/GenBank/DDBJ whole genome shotgun (WGS) entry which is preliminary data.</text>
</comment>
<comment type="catalytic activity">
    <reaction evidence="5 6">
        <text>Exonucleolytic cleavage in either 5'- to 3'- or 3'- to 5'-direction to yield nucleoside 5'-phosphates.</text>
        <dbReference type="EC" id="3.1.11.6"/>
    </reaction>
</comment>
<evidence type="ECO:0000256" key="3">
    <source>
        <dbReference type="ARBA" id="ARBA00022801"/>
    </source>
</evidence>
<dbReference type="GO" id="GO:0003676">
    <property type="term" value="F:nucleic acid binding"/>
    <property type="evidence" value="ECO:0007669"/>
    <property type="project" value="InterPro"/>
</dbReference>
<feature type="domain" description="Exonuclease VII large subunit C-terminal" evidence="7">
    <location>
        <begin position="124"/>
        <end position="346"/>
    </location>
</feature>
<dbReference type="PANTHER" id="PTHR30008">
    <property type="entry name" value="EXODEOXYRIBONUCLEASE 7 LARGE SUBUNIT"/>
    <property type="match status" value="1"/>
</dbReference>
<dbReference type="EMBL" id="JACRSR010000001">
    <property type="protein sequence ID" value="MBC8531168.1"/>
    <property type="molecule type" value="Genomic_DNA"/>
</dbReference>
<dbReference type="Pfam" id="PF02601">
    <property type="entry name" value="Exonuc_VII_L"/>
    <property type="match status" value="1"/>
</dbReference>
<feature type="domain" description="OB-fold nucleic acid binding" evidence="8">
    <location>
        <begin position="6"/>
        <end position="101"/>
    </location>
</feature>
<comment type="similarity">
    <text evidence="5 6">Belongs to the XseA family.</text>
</comment>
<evidence type="ECO:0000259" key="7">
    <source>
        <dbReference type="Pfam" id="PF02601"/>
    </source>
</evidence>
<evidence type="ECO:0000256" key="5">
    <source>
        <dbReference type="HAMAP-Rule" id="MF_00378"/>
    </source>
</evidence>
<proteinExistence type="inferred from homology"/>
<evidence type="ECO:0000256" key="2">
    <source>
        <dbReference type="ARBA" id="ARBA00022722"/>
    </source>
</evidence>
<gene>
    <name evidence="5 9" type="primary">xseA</name>
    <name evidence="9" type="ORF">H8696_04815</name>
</gene>
<dbReference type="RefSeq" id="WP_249315280.1">
    <property type="nucleotide sequence ID" value="NZ_JACRSR010000001.1"/>
</dbReference>
<dbReference type="InterPro" id="IPR020579">
    <property type="entry name" value="Exonuc_VII_lsu_C"/>
</dbReference>
<dbReference type="GO" id="GO:0005737">
    <property type="term" value="C:cytoplasm"/>
    <property type="evidence" value="ECO:0007669"/>
    <property type="project" value="UniProtKB-SubCell"/>
</dbReference>
<dbReference type="HAMAP" id="MF_00378">
    <property type="entry name" value="Exonuc_7_L"/>
    <property type="match status" value="1"/>
</dbReference>
<keyword evidence="1 5" id="KW-0963">Cytoplasm</keyword>
<evidence type="ECO:0000259" key="8">
    <source>
        <dbReference type="Pfam" id="PF13742"/>
    </source>
</evidence>
<evidence type="ECO:0000313" key="10">
    <source>
        <dbReference type="Proteomes" id="UP000623172"/>
    </source>
</evidence>
<comment type="subcellular location">
    <subcellularLocation>
        <location evidence="5 6">Cytoplasm</location>
    </subcellularLocation>
</comment>
<keyword evidence="2 5" id="KW-0540">Nuclease</keyword>
<evidence type="ECO:0000256" key="4">
    <source>
        <dbReference type="ARBA" id="ARBA00022839"/>
    </source>
</evidence>
<name>A0A926HPF8_9FIRM</name>
<reference evidence="9" key="1">
    <citation type="submission" date="2020-08" db="EMBL/GenBank/DDBJ databases">
        <title>Genome public.</title>
        <authorList>
            <person name="Liu C."/>
            <person name="Sun Q."/>
        </authorList>
    </citation>
    <scope>NUCLEOTIDE SEQUENCE</scope>
    <source>
        <strain evidence="9">NSJ-53</strain>
    </source>
</reference>
<dbReference type="InterPro" id="IPR025824">
    <property type="entry name" value="OB-fold_nuc-bd_dom"/>
</dbReference>
<keyword evidence="4 5" id="KW-0269">Exonuclease</keyword>
<sequence>MKGYVFQVSELNEYVRILLGQDPNLSHMWVEGEISNFKRHSSGHLYFSLKDSAAQVKCAMFKQNAWTLDFKPRDGMAVRAFGSVGLYPRDGQFQLYVEAMQPAGVGNLYEAFERLKGKLDKEGLFDADHKKPLPYLPRKVGVVTSPTGAAVRDIIRVLHRRFDNMDIVLKPVKVQGSGAAEEIARAIEELNGCPGVDVIIVGRGGGSIEDLWAFNEEVVARSIYASQVPVISAVGHETDYTIADFVADVRAATPSMAAELAAPVKDELMAGLMESRQRLRSAMGRRLDLMRERLERLKQSTGLTRPLDKVWMHRQQVDGLVRMLQAHQSARSFKAKNDWEKLHGRLLALGPESVLKRGYAMVLDLEGRPVMRAADAAAGNTVEVRWQDGARKARIEPMGEE</sequence>
<dbReference type="Pfam" id="PF13742">
    <property type="entry name" value="tRNA_anti_2"/>
    <property type="match status" value="1"/>
</dbReference>
<dbReference type="GO" id="GO:0009318">
    <property type="term" value="C:exodeoxyribonuclease VII complex"/>
    <property type="evidence" value="ECO:0007669"/>
    <property type="project" value="UniProtKB-UniRule"/>
</dbReference>
<keyword evidence="3 5" id="KW-0378">Hydrolase</keyword>
<dbReference type="GO" id="GO:0008855">
    <property type="term" value="F:exodeoxyribonuclease VII activity"/>
    <property type="evidence" value="ECO:0007669"/>
    <property type="project" value="UniProtKB-UniRule"/>
</dbReference>
<evidence type="ECO:0000256" key="6">
    <source>
        <dbReference type="RuleBase" id="RU004355"/>
    </source>
</evidence>
<dbReference type="GO" id="GO:0006308">
    <property type="term" value="P:DNA catabolic process"/>
    <property type="evidence" value="ECO:0007669"/>
    <property type="project" value="UniProtKB-UniRule"/>
</dbReference>
<dbReference type="NCBIfam" id="TIGR00237">
    <property type="entry name" value="xseA"/>
    <property type="match status" value="1"/>
</dbReference>
<comment type="function">
    <text evidence="5">Bidirectionally degrades single-stranded DNA into large acid-insoluble oligonucleotides, which are then degraded further into small acid-soluble oligonucleotides.</text>
</comment>
<evidence type="ECO:0000256" key="1">
    <source>
        <dbReference type="ARBA" id="ARBA00022490"/>
    </source>
</evidence>
<comment type="subunit">
    <text evidence="5">Heterooligomer composed of large and small subunits.</text>
</comment>
<accession>A0A926HPF8</accession>
<evidence type="ECO:0000313" key="9">
    <source>
        <dbReference type="EMBL" id="MBC8531168.1"/>
    </source>
</evidence>
<dbReference type="EC" id="3.1.11.6" evidence="5"/>
<dbReference type="InterPro" id="IPR003753">
    <property type="entry name" value="Exonuc_VII_L"/>
</dbReference>
<protein>
    <recommendedName>
        <fullName evidence="5">Exodeoxyribonuclease 7 large subunit</fullName>
        <ecNumber evidence="5">3.1.11.6</ecNumber>
    </recommendedName>
    <alternativeName>
        <fullName evidence="5">Exodeoxyribonuclease VII large subunit</fullName>
        <shortName evidence="5">Exonuclease VII large subunit</shortName>
    </alternativeName>
</protein>
<organism evidence="9 10">
    <name type="scientific">Gehongia tenuis</name>
    <dbReference type="NCBI Taxonomy" id="2763655"/>
    <lineage>
        <taxon>Bacteria</taxon>
        <taxon>Bacillati</taxon>
        <taxon>Bacillota</taxon>
        <taxon>Clostridia</taxon>
        <taxon>Christensenellales</taxon>
        <taxon>Christensenellaceae</taxon>
        <taxon>Gehongia</taxon>
    </lineage>
</organism>